<dbReference type="Proteomes" id="UP000196027">
    <property type="component" value="Chromosome"/>
</dbReference>
<proteinExistence type="predicted"/>
<sequence length="46" mass="4960">MGEGDSGSEQSGRRSAAVTGLDQVVNNINQTIHSVIEKKETFCPLR</sequence>
<dbReference type="KEGG" id="ome:OLMES_2367"/>
<dbReference type="EMBL" id="CP021425">
    <property type="protein sequence ID" value="ARU56430.1"/>
    <property type="molecule type" value="Genomic_DNA"/>
</dbReference>
<evidence type="ECO:0000313" key="2">
    <source>
        <dbReference type="Proteomes" id="UP000196027"/>
    </source>
</evidence>
<evidence type="ECO:0000313" key="1">
    <source>
        <dbReference type="EMBL" id="ARU56430.1"/>
    </source>
</evidence>
<keyword evidence="2" id="KW-1185">Reference proteome</keyword>
<dbReference type="AlphaFoldDB" id="A0A1Y0I871"/>
<name>A0A1Y0I871_9GAMM</name>
<accession>A0A1Y0I871</accession>
<gene>
    <name evidence="1" type="ORF">OLMES_2367</name>
</gene>
<reference evidence="1 2" key="1">
    <citation type="submission" date="2017-05" db="EMBL/GenBank/DDBJ databases">
        <title>Genomic insights into alkan degradation activity of Oleiphilus messinensis.</title>
        <authorList>
            <person name="Kozyavkin S.A."/>
            <person name="Slesarev A.I."/>
            <person name="Golyshin P.N."/>
            <person name="Korzhenkov A."/>
            <person name="Golyshina O.N."/>
            <person name="Toshchakov S.V."/>
        </authorList>
    </citation>
    <scope>NUCLEOTIDE SEQUENCE [LARGE SCALE GENOMIC DNA]</scope>
    <source>
        <strain evidence="1 2">ME102</strain>
    </source>
</reference>
<organism evidence="1 2">
    <name type="scientific">Oleiphilus messinensis</name>
    <dbReference type="NCBI Taxonomy" id="141451"/>
    <lineage>
        <taxon>Bacteria</taxon>
        <taxon>Pseudomonadati</taxon>
        <taxon>Pseudomonadota</taxon>
        <taxon>Gammaproteobacteria</taxon>
        <taxon>Oceanospirillales</taxon>
        <taxon>Oleiphilaceae</taxon>
        <taxon>Oleiphilus</taxon>
    </lineage>
</organism>
<protein>
    <submittedName>
        <fullName evidence="1">Uncharacterized protein</fullName>
    </submittedName>
</protein>